<name>A0A7Y9WF28_9BURK</name>
<dbReference type="Proteomes" id="UP000572540">
    <property type="component" value="Unassembled WGS sequence"/>
</dbReference>
<keyword evidence="1" id="KW-0472">Membrane</keyword>
<keyword evidence="1" id="KW-1133">Transmembrane helix</keyword>
<evidence type="ECO:0000313" key="2">
    <source>
        <dbReference type="EMBL" id="NYH18698.1"/>
    </source>
</evidence>
<feature type="transmembrane region" description="Helical" evidence="1">
    <location>
        <begin position="32"/>
        <end position="54"/>
    </location>
</feature>
<dbReference type="EMBL" id="JACCAU010000001">
    <property type="protein sequence ID" value="NYH18698.1"/>
    <property type="molecule type" value="Genomic_DNA"/>
</dbReference>
<reference evidence="2 3" key="1">
    <citation type="submission" date="2020-07" db="EMBL/GenBank/DDBJ databases">
        <title>Exploring microbial biodiversity for novel pathways involved in the catabolism of aromatic compounds derived from lignin.</title>
        <authorList>
            <person name="Elkins J."/>
        </authorList>
    </citation>
    <scope>NUCLEOTIDE SEQUENCE [LARGE SCALE GENOMIC DNA]</scope>
    <source>
        <strain evidence="2 3">H2C3B</strain>
    </source>
</reference>
<feature type="transmembrane region" description="Helical" evidence="1">
    <location>
        <begin position="5"/>
        <end position="26"/>
    </location>
</feature>
<gene>
    <name evidence="2" type="ORF">GGD41_005926</name>
</gene>
<feature type="transmembrane region" description="Helical" evidence="1">
    <location>
        <begin position="211"/>
        <end position="231"/>
    </location>
</feature>
<proteinExistence type="predicted"/>
<feature type="transmembrane region" description="Helical" evidence="1">
    <location>
        <begin position="116"/>
        <end position="136"/>
    </location>
</feature>
<keyword evidence="1" id="KW-0812">Transmembrane</keyword>
<dbReference type="AlphaFoldDB" id="A0A7Y9WF28"/>
<feature type="transmembrane region" description="Helical" evidence="1">
    <location>
        <begin position="148"/>
        <end position="170"/>
    </location>
</feature>
<protein>
    <submittedName>
        <fullName evidence="2">Drug/metabolite transporter (DMT)-like permease</fullName>
    </submittedName>
</protein>
<feature type="transmembrane region" description="Helical" evidence="1">
    <location>
        <begin position="238"/>
        <end position="257"/>
    </location>
</feature>
<feature type="transmembrane region" description="Helical" evidence="1">
    <location>
        <begin position="269"/>
        <end position="289"/>
    </location>
</feature>
<comment type="caution">
    <text evidence="2">The sequence shown here is derived from an EMBL/GenBank/DDBJ whole genome shotgun (WGS) entry which is preliminary data.</text>
</comment>
<organism evidence="2 3">
    <name type="scientific">Paraburkholderia bryophila</name>
    <dbReference type="NCBI Taxonomy" id="420952"/>
    <lineage>
        <taxon>Bacteria</taxon>
        <taxon>Pseudomonadati</taxon>
        <taxon>Pseudomonadota</taxon>
        <taxon>Betaproteobacteria</taxon>
        <taxon>Burkholderiales</taxon>
        <taxon>Burkholderiaceae</taxon>
        <taxon>Paraburkholderia</taxon>
    </lineage>
</organism>
<sequence>MIQGFLFILGNIIVASFQSVFLSHWLKGVNVYFVMAMSFTIVMTLYSTLTFILGRKHIATLRGMKADILALNLVSAGNWIFYFFAIKYLNAAAVVTLTQCLPPVLITLYTLASRKVVLKSTLIFHGMILLCTILLLRDILQTPVGHEGNAVLGSAIAVLCAITVSVTIGVSKVFANKGLPGYVVLSTRFPLLVMISWVMTPAGIFSTVTPVELAIIAAIALIGLAMTNFCLQKGIELSSPMVVSTTLSISPFVVLLFDRISKRDATITSQSLLIFAIVILSLSCVYFNFRRTRLNARSASAHAAMALKTTAEN</sequence>
<feature type="transmembrane region" description="Helical" evidence="1">
    <location>
        <begin position="66"/>
        <end position="85"/>
    </location>
</feature>
<accession>A0A7Y9WF28</accession>
<evidence type="ECO:0000256" key="1">
    <source>
        <dbReference type="SAM" id="Phobius"/>
    </source>
</evidence>
<evidence type="ECO:0000313" key="3">
    <source>
        <dbReference type="Proteomes" id="UP000572540"/>
    </source>
</evidence>
<dbReference type="RefSeq" id="WP_179706402.1">
    <property type="nucleotide sequence ID" value="NZ_JACCAU010000001.1"/>
</dbReference>
<feature type="transmembrane region" description="Helical" evidence="1">
    <location>
        <begin position="182"/>
        <end position="205"/>
    </location>
</feature>
<feature type="transmembrane region" description="Helical" evidence="1">
    <location>
        <begin position="91"/>
        <end position="109"/>
    </location>
</feature>